<gene>
    <name evidence="2" type="ORF">ENX73_05085</name>
</gene>
<evidence type="ECO:0000313" key="2">
    <source>
        <dbReference type="EMBL" id="HGE75480.1"/>
    </source>
</evidence>
<organism evidence="2">
    <name type="scientific">Mesoaciditoga lauensis</name>
    <dbReference type="NCBI Taxonomy" id="1495039"/>
    <lineage>
        <taxon>Bacteria</taxon>
        <taxon>Thermotogati</taxon>
        <taxon>Thermotogota</taxon>
        <taxon>Thermotogae</taxon>
        <taxon>Mesoaciditogales</taxon>
        <taxon>Mesoaciditogaceae</taxon>
        <taxon>Mesoaciditoga</taxon>
    </lineage>
</organism>
<keyword evidence="2" id="KW-0966">Cell projection</keyword>
<protein>
    <submittedName>
        <fullName evidence="2">Flagellar basal body protein FliL</fullName>
    </submittedName>
</protein>
<dbReference type="AlphaFoldDB" id="A0A7V3VT99"/>
<name>A0A7V3VT99_9BACT</name>
<keyword evidence="1" id="KW-0472">Membrane</keyword>
<comment type="caution">
    <text evidence="2">The sequence shown here is derived from an EMBL/GenBank/DDBJ whole genome shotgun (WGS) entry which is preliminary data.</text>
</comment>
<accession>A0A7V3VT99</accession>
<dbReference type="EMBL" id="DTPE01000203">
    <property type="protein sequence ID" value="HGE75480.1"/>
    <property type="molecule type" value="Genomic_DNA"/>
</dbReference>
<keyword evidence="1" id="KW-1133">Transmembrane helix</keyword>
<keyword evidence="2" id="KW-0969">Cilium</keyword>
<keyword evidence="1" id="KW-0812">Transmembrane</keyword>
<keyword evidence="2" id="KW-0282">Flagellum</keyword>
<evidence type="ECO:0000256" key="1">
    <source>
        <dbReference type="SAM" id="Phobius"/>
    </source>
</evidence>
<reference evidence="2" key="1">
    <citation type="journal article" date="2020" name="mSystems">
        <title>Genome- and Community-Level Interaction Insights into Carbon Utilization and Element Cycling Functions of Hydrothermarchaeota in Hydrothermal Sediment.</title>
        <authorList>
            <person name="Zhou Z."/>
            <person name="Liu Y."/>
            <person name="Xu W."/>
            <person name="Pan J."/>
            <person name="Luo Z.H."/>
            <person name="Li M."/>
        </authorList>
    </citation>
    <scope>NUCLEOTIDE SEQUENCE [LARGE SCALE GENOMIC DNA]</scope>
    <source>
        <strain evidence="2">SpSt-966</strain>
    </source>
</reference>
<feature type="transmembrane region" description="Helical" evidence="1">
    <location>
        <begin position="12"/>
        <end position="35"/>
    </location>
</feature>
<proteinExistence type="predicted"/>
<sequence length="163" mass="17179">MADEKKAKSRSGILVILIAVVIAAVVSMAGTFVVVKYLNAPPASQKVTSQLSRTMAILIRSGSNQTFPLRGGNEVLVIDSLTFLVGSSACSQAIGIDTPQIMDGIQMLILSKSSNEILNPDGLQTLKQQIADLVDQITGFTGNQAPLGVLQVYLYIKAVASTS</sequence>